<feature type="compositionally biased region" description="Polar residues" evidence="1">
    <location>
        <begin position="137"/>
        <end position="149"/>
    </location>
</feature>
<feature type="region of interest" description="Disordered" evidence="1">
    <location>
        <begin position="35"/>
        <end position="167"/>
    </location>
</feature>
<name>A0A9W8IGM9_9FUNG</name>
<sequence>MNFFRKRARRILSTDTTSDDKQIDGTQSRRHSYFSMRRRNANTPVAVTKLSSGSDEDTSKKSMRRRSIPGIAYLVSRRSSVQLADSSESGTDVAEREPAVRRSISLGRASNSKRGRAARTSSDCDSSSDDSDDTLTTKDQAAHSGSAQAESAGRDPPTIGSMSGVPGTSIRDCAVSARASMDISKRTSFFLNSTALPPRARPAAERVLIRQPRSTPADPAKAPGRSSTNAPSPTVDNSRLLHSTTTVLTAPRRQQQRRQQLSLNRMRAHTSTSTLTSAMRSTLFSLTAAQSIRGDSKPLSVRVQKKRSAGGLGKLSLTPQPTAAEQARMDAWTADDDEFSATDYDLSGAFFELPPTAPASLAMPGTDLTAYSGISKTLKPAPLEIKSKQTSSSSGNTCGTPGSRLSSTSTVVEECTLSPEQYRRIYNSSAHKLQWPGKSRDMSCMVHIKNIMAKASECFVVVSGGRHLDPSKMARSVLAGLYDSEALPNRLLGAAVDGPYPQRSRSVACLQQLLQRPRQQNSSVMLPARRRSLDDSQMVQAMAAERELLYDSELLGANAGDLVDPAYAASSGGDMQAYRRFRHRKAGRRTSGYFQAASVMVMV</sequence>
<feature type="region of interest" description="Disordered" evidence="1">
    <location>
        <begin position="386"/>
        <end position="406"/>
    </location>
</feature>
<feature type="compositionally biased region" description="Polar residues" evidence="1">
    <location>
        <begin position="77"/>
        <end position="90"/>
    </location>
</feature>
<feature type="compositionally biased region" description="Polar residues" evidence="1">
    <location>
        <begin position="388"/>
        <end position="406"/>
    </location>
</feature>
<dbReference type="EMBL" id="JANBUW010000020">
    <property type="protein sequence ID" value="KAJ2850965.1"/>
    <property type="molecule type" value="Genomic_DNA"/>
</dbReference>
<reference evidence="2" key="1">
    <citation type="submission" date="2022-07" db="EMBL/GenBank/DDBJ databases">
        <title>Phylogenomic reconstructions and comparative analyses of Kickxellomycotina fungi.</title>
        <authorList>
            <person name="Reynolds N.K."/>
            <person name="Stajich J.E."/>
            <person name="Barry K."/>
            <person name="Grigoriev I.V."/>
            <person name="Crous P."/>
            <person name="Smith M.E."/>
        </authorList>
    </citation>
    <scope>NUCLEOTIDE SEQUENCE</scope>
    <source>
        <strain evidence="2">NRRL 1566</strain>
    </source>
</reference>
<evidence type="ECO:0000256" key="1">
    <source>
        <dbReference type="SAM" id="MobiDB-lite"/>
    </source>
</evidence>
<gene>
    <name evidence="2" type="ORF">IWW36_001489</name>
</gene>
<evidence type="ECO:0000313" key="2">
    <source>
        <dbReference type="EMBL" id="KAJ2850965.1"/>
    </source>
</evidence>
<protein>
    <submittedName>
        <fullName evidence="2">Uncharacterized protein</fullName>
    </submittedName>
</protein>
<feature type="compositionally biased region" description="Polar residues" evidence="1">
    <location>
        <begin position="41"/>
        <end position="53"/>
    </location>
</feature>
<dbReference type="Proteomes" id="UP001139887">
    <property type="component" value="Unassembled WGS sequence"/>
</dbReference>
<keyword evidence="3" id="KW-1185">Reference proteome</keyword>
<dbReference type="OrthoDB" id="5589797at2759"/>
<feature type="region of interest" description="Disordered" evidence="1">
    <location>
        <begin position="207"/>
        <end position="275"/>
    </location>
</feature>
<accession>A0A9W8IGM9</accession>
<evidence type="ECO:0000313" key="3">
    <source>
        <dbReference type="Proteomes" id="UP001139887"/>
    </source>
</evidence>
<dbReference type="AlphaFoldDB" id="A0A9W8IGM9"/>
<comment type="caution">
    <text evidence="2">The sequence shown here is derived from an EMBL/GenBank/DDBJ whole genome shotgun (WGS) entry which is preliminary data.</text>
</comment>
<proteinExistence type="predicted"/>
<organism evidence="2 3">
    <name type="scientific">Coemansia brasiliensis</name>
    <dbReference type="NCBI Taxonomy" id="2650707"/>
    <lineage>
        <taxon>Eukaryota</taxon>
        <taxon>Fungi</taxon>
        <taxon>Fungi incertae sedis</taxon>
        <taxon>Zoopagomycota</taxon>
        <taxon>Kickxellomycotina</taxon>
        <taxon>Kickxellomycetes</taxon>
        <taxon>Kickxellales</taxon>
        <taxon>Kickxellaceae</taxon>
        <taxon>Coemansia</taxon>
    </lineage>
</organism>
<feature type="compositionally biased region" description="Polar residues" evidence="1">
    <location>
        <begin position="225"/>
        <end position="248"/>
    </location>
</feature>